<sequence length="41" mass="4363">MAANAEACAGFDGCGIGWAAGCTDDRRMDRVAVREVMREAE</sequence>
<accession>E0DEP2</accession>
<evidence type="ECO:0000313" key="1">
    <source>
        <dbReference type="EMBL" id="EFM49640.1"/>
    </source>
</evidence>
<protein>
    <submittedName>
        <fullName evidence="1">Uncharacterized protein</fullName>
    </submittedName>
</protein>
<dbReference type="EMBL" id="ACSH02000004">
    <property type="protein sequence ID" value="EFM49640.1"/>
    <property type="molecule type" value="Genomic_DNA"/>
</dbReference>
<name>E0DEP2_9CORY</name>
<proteinExistence type="predicted"/>
<comment type="caution">
    <text evidence="1">The sequence shown here is derived from an EMBL/GenBank/DDBJ whole genome shotgun (WGS) entry which is preliminary data.</text>
</comment>
<organism evidence="1 2">
    <name type="scientific">Corynebacterium matruchotii ATCC 14266</name>
    <dbReference type="NCBI Taxonomy" id="553207"/>
    <lineage>
        <taxon>Bacteria</taxon>
        <taxon>Bacillati</taxon>
        <taxon>Actinomycetota</taxon>
        <taxon>Actinomycetes</taxon>
        <taxon>Mycobacteriales</taxon>
        <taxon>Corynebacteriaceae</taxon>
        <taxon>Corynebacterium</taxon>
    </lineage>
</organism>
<reference evidence="1" key="1">
    <citation type="submission" date="2010-08" db="EMBL/GenBank/DDBJ databases">
        <authorList>
            <person name="Harkins D.M."/>
            <person name="Madupu R."/>
            <person name="Durkin A.S."/>
            <person name="Torralba M."/>
            <person name="Methe B."/>
            <person name="Sutton G.G."/>
            <person name="Nelson K.E."/>
        </authorList>
    </citation>
    <scope>NUCLEOTIDE SEQUENCE [LARGE SCALE GENOMIC DNA]</scope>
    <source>
        <strain evidence="1">ATCC 14266</strain>
    </source>
</reference>
<gene>
    <name evidence="1" type="ORF">HMPREF0299_7439</name>
</gene>
<evidence type="ECO:0000313" key="2">
    <source>
        <dbReference type="Proteomes" id="UP000004218"/>
    </source>
</evidence>
<dbReference type="AlphaFoldDB" id="E0DEP2"/>
<keyword evidence="2" id="KW-1185">Reference proteome</keyword>
<dbReference type="Proteomes" id="UP000004218">
    <property type="component" value="Unassembled WGS sequence"/>
</dbReference>